<name>A0A1B2DJ08_9BACL</name>
<dbReference type="AlphaFoldDB" id="A0A1B2DJ08"/>
<protein>
    <submittedName>
        <fullName evidence="1">Uncharacterized protein</fullName>
    </submittedName>
</protein>
<dbReference type="EMBL" id="CP016808">
    <property type="protein sequence ID" value="ANY67702.1"/>
    <property type="molecule type" value="Genomic_DNA"/>
</dbReference>
<dbReference type="RefSeq" id="WP_099518882.1">
    <property type="nucleotide sequence ID" value="NZ_CP016808.1"/>
</dbReference>
<accession>A0A1B2DJ08</accession>
<proteinExistence type="predicted"/>
<sequence>MSVKMTVRELLDLWREDDFVINGVTYTIVECGDWDGAGEKYQSLYVIFTNGERNYRGTITRSGSYFSDWHYEDYGDADIEEVRKVERTYTVEEWRAV</sequence>
<reference evidence="1" key="1">
    <citation type="submission" date="2016-08" db="EMBL/GenBank/DDBJ databases">
        <title>Complete Genome Seqeunce of Paenibacillus sp. BIHB 4019 from tea rhizoplane.</title>
        <authorList>
            <person name="Thakur R."/>
            <person name="Swarnkar M.K."/>
            <person name="Gulati A."/>
        </authorList>
    </citation>
    <scope>NUCLEOTIDE SEQUENCE [LARGE SCALE GENOMIC DNA]</scope>
    <source>
        <strain evidence="1">BIHB4019</strain>
    </source>
</reference>
<evidence type="ECO:0000313" key="1">
    <source>
        <dbReference type="EMBL" id="ANY67702.1"/>
    </source>
</evidence>
<organism evidence="1">
    <name type="scientific">Paenibacillus sp. BIHB 4019</name>
    <dbReference type="NCBI Taxonomy" id="1870819"/>
    <lineage>
        <taxon>Bacteria</taxon>
        <taxon>Bacillati</taxon>
        <taxon>Bacillota</taxon>
        <taxon>Bacilli</taxon>
        <taxon>Bacillales</taxon>
        <taxon>Paenibacillaceae</taxon>
        <taxon>Paenibacillus</taxon>
    </lineage>
</organism>
<gene>
    <name evidence="1" type="ORF">BBD42_15430</name>
</gene>